<dbReference type="PANTHER" id="PTHR13389">
    <property type="entry name" value="PUMILIO HOMOLOG 3"/>
    <property type="match status" value="1"/>
</dbReference>
<proteinExistence type="predicted"/>
<dbReference type="GO" id="GO:0101031">
    <property type="term" value="C:protein folding chaperone complex"/>
    <property type="evidence" value="ECO:0007669"/>
    <property type="project" value="EnsemblFungi"/>
</dbReference>
<evidence type="ECO:0000313" key="6">
    <source>
        <dbReference type="EMBL" id="EDO17961.1"/>
    </source>
</evidence>
<dbReference type="OrthoDB" id="497380at2759"/>
<evidence type="ECO:0000313" key="7">
    <source>
        <dbReference type="Proteomes" id="UP000000267"/>
    </source>
</evidence>
<dbReference type="GO" id="GO:0030687">
    <property type="term" value="C:preribosome, large subunit precursor"/>
    <property type="evidence" value="ECO:0007669"/>
    <property type="project" value="EnsemblFungi"/>
</dbReference>
<keyword evidence="2" id="KW-0694">RNA-binding</keyword>
<evidence type="ECO:0000256" key="2">
    <source>
        <dbReference type="ARBA" id="ARBA00022884"/>
    </source>
</evidence>
<sequence length="654" mass="74514">MAPVTSKQNKNKKRANRIEDSSESISKKAKISIESSDEEDQLDQVSSSGSDDDLDEIMSSDDDEVEKDDVEEDDDEEEEEEEGDEDKPSKEAGSSESSNNHGEQRKLLKERKMQRKAGAEVQHIKSLWERLRVKNPPVPKEVREKLSNEIWSLSEDCISDLVLKHDASRVVQTLVKYSSKSRRDQIVEALKGKFYHLSTSAYGKYLLVKLLHYGSRNSRQLIIDELHGSLRKLMRHREGAYVVEDLFVLYSTHEQRQQMIREFWGSEYAVFRESHNGLSIEAVCESSVEKRNIIARNLIGTITASVEKGSAGFQILHSAMKEYVKIANEKEISEFIELIHEQFAELVHTPEGADVACTLIAKANAKERKQILKTLKNHVESLIKNEYGNLVFTTALLCIDDTVLVFKTFGSAAKEHFTEFIVDKYGRRPWLYILLGLSGKYFSPIVKKDLDRYIKMSEATSKKPALQRRHELLKKFAPIYLSEISKNYSDILAENLGSQFVSEVLLSDELFEQLSEQDVPNFENVINSIITAFKGDISEEDHPVHRPFSGRLLKGLIQGGHWNNKEKKIVKLEKVQGLGAVFAERFYDDIIDSTNLLEWCNNQDSSFIIVALYETLKGTPEGKQFVKDLSKVKKDIDTSNENNKGANLLLKLLN</sequence>
<dbReference type="GeneID" id="5546219"/>
<dbReference type="InterPro" id="IPR011989">
    <property type="entry name" value="ARM-like"/>
</dbReference>
<dbReference type="PROSITE" id="PS50303">
    <property type="entry name" value="PUM_HD"/>
    <property type="match status" value="1"/>
</dbReference>
<dbReference type="RefSeq" id="XP_001645819.1">
    <property type="nucleotide sequence ID" value="XM_001645769.1"/>
</dbReference>
<dbReference type="Pfam" id="PF00806">
    <property type="entry name" value="PUF"/>
    <property type="match status" value="3"/>
</dbReference>
<dbReference type="SUPFAM" id="SSF48371">
    <property type="entry name" value="ARM repeat"/>
    <property type="match status" value="1"/>
</dbReference>
<organism evidence="7">
    <name type="scientific">Vanderwaltozyma polyspora (strain ATCC 22028 / DSM 70294 / BCRC 21397 / CBS 2163 / NBRC 10782 / NRRL Y-8283 / UCD 57-17)</name>
    <name type="common">Kluyveromyces polysporus</name>
    <dbReference type="NCBI Taxonomy" id="436907"/>
    <lineage>
        <taxon>Eukaryota</taxon>
        <taxon>Fungi</taxon>
        <taxon>Dikarya</taxon>
        <taxon>Ascomycota</taxon>
        <taxon>Saccharomycotina</taxon>
        <taxon>Saccharomycetes</taxon>
        <taxon>Saccharomycetales</taxon>
        <taxon>Saccharomycetaceae</taxon>
        <taxon>Vanderwaltozyma</taxon>
    </lineage>
</organism>
<dbReference type="InterPro" id="IPR012959">
    <property type="entry name" value="CPL_dom"/>
</dbReference>
<dbReference type="GO" id="GO:0050821">
    <property type="term" value="P:protein stabilization"/>
    <property type="evidence" value="ECO:0007669"/>
    <property type="project" value="EnsemblFungi"/>
</dbReference>
<dbReference type="InterPro" id="IPR040059">
    <property type="entry name" value="PUM3"/>
</dbReference>
<feature type="compositionally biased region" description="Acidic residues" evidence="4">
    <location>
        <begin position="50"/>
        <end position="85"/>
    </location>
</feature>
<feature type="repeat" description="Pumilio" evidence="3">
    <location>
        <begin position="189"/>
        <end position="224"/>
    </location>
</feature>
<dbReference type="PhylomeDB" id="A7TI95"/>
<dbReference type="GO" id="GO:0000900">
    <property type="term" value="F:mRNA regulatory element binding translation repressor activity"/>
    <property type="evidence" value="ECO:0007669"/>
    <property type="project" value="EnsemblFungi"/>
</dbReference>
<feature type="compositionally biased region" description="Polar residues" evidence="4">
    <location>
        <begin position="92"/>
        <end position="101"/>
    </location>
</feature>
<dbReference type="STRING" id="436907.A7TI95"/>
<feature type="repeat" description="Pumilio" evidence="3">
    <location>
        <begin position="225"/>
        <end position="261"/>
    </location>
</feature>
<feature type="repeat" description="Pumilio" evidence="3">
    <location>
        <begin position="152"/>
        <end position="188"/>
    </location>
</feature>
<dbReference type="InterPro" id="IPR001313">
    <property type="entry name" value="Pumilio_RNA-bd_rpt"/>
</dbReference>
<dbReference type="OMA" id="YGPEFSI"/>
<dbReference type="PANTHER" id="PTHR13389:SF0">
    <property type="entry name" value="PUMILIO HOMOLOG 3"/>
    <property type="match status" value="1"/>
</dbReference>
<dbReference type="Gene3D" id="1.25.10.10">
    <property type="entry name" value="Leucine-rich Repeat Variant"/>
    <property type="match status" value="1"/>
</dbReference>
<dbReference type="PROSITE" id="PS50302">
    <property type="entry name" value="PUM"/>
    <property type="match status" value="3"/>
</dbReference>
<reference evidence="6 7" key="1">
    <citation type="journal article" date="2007" name="Proc. Natl. Acad. Sci. U.S.A.">
        <title>Independent sorting-out of thousands of duplicated gene pairs in two yeast species descended from a whole-genome duplication.</title>
        <authorList>
            <person name="Scannell D.R."/>
            <person name="Frank A.C."/>
            <person name="Conant G.C."/>
            <person name="Byrne K.P."/>
            <person name="Woolfit M."/>
            <person name="Wolfe K.H."/>
        </authorList>
    </citation>
    <scope>NUCLEOTIDE SEQUENCE [LARGE SCALE GENOMIC DNA]</scope>
    <source>
        <strain evidence="7">ATCC 22028 / DSM 70294 / BCRC 21397 / CBS 2163 / NBRC 10782 / NRRL Y-8283 / UCD 57-17</strain>
    </source>
</reference>
<keyword evidence="7" id="KW-1185">Reference proteome</keyword>
<dbReference type="GO" id="GO:0048027">
    <property type="term" value="F:mRNA 5'-UTR binding"/>
    <property type="evidence" value="ECO:0007669"/>
    <property type="project" value="EnsemblFungi"/>
</dbReference>
<dbReference type="SMART" id="SM00025">
    <property type="entry name" value="Pumilio"/>
    <property type="match status" value="7"/>
</dbReference>
<dbReference type="Pfam" id="PF08144">
    <property type="entry name" value="CPL"/>
    <property type="match status" value="1"/>
</dbReference>
<dbReference type="HOGENOM" id="CLU_013994_1_0_1"/>
<evidence type="ECO:0000256" key="4">
    <source>
        <dbReference type="SAM" id="MobiDB-lite"/>
    </source>
</evidence>
<dbReference type="eggNOG" id="KOG2050">
    <property type="taxonomic scope" value="Eukaryota"/>
</dbReference>
<name>A7TI95_VANPO</name>
<evidence type="ECO:0000256" key="3">
    <source>
        <dbReference type="PROSITE-ProRule" id="PRU00317"/>
    </source>
</evidence>
<evidence type="ECO:0000259" key="5">
    <source>
        <dbReference type="PROSITE" id="PS50303"/>
    </source>
</evidence>
<dbReference type="GO" id="GO:0015934">
    <property type="term" value="C:large ribosomal subunit"/>
    <property type="evidence" value="ECO:0007669"/>
    <property type="project" value="EnsemblFungi"/>
</dbReference>
<dbReference type="KEGG" id="vpo:Kpol_1054p6"/>
<dbReference type="GO" id="GO:0003730">
    <property type="term" value="F:mRNA 3'-UTR binding"/>
    <property type="evidence" value="ECO:0007669"/>
    <property type="project" value="EnsemblFungi"/>
</dbReference>
<dbReference type="Proteomes" id="UP000000267">
    <property type="component" value="Unassembled WGS sequence"/>
</dbReference>
<dbReference type="GO" id="GO:0070180">
    <property type="term" value="F:large ribosomal subunit rRNA binding"/>
    <property type="evidence" value="ECO:0007669"/>
    <property type="project" value="EnsemblFungi"/>
</dbReference>
<dbReference type="GO" id="GO:0042273">
    <property type="term" value="P:ribosomal large subunit biogenesis"/>
    <property type="evidence" value="ECO:0007669"/>
    <property type="project" value="EnsemblFungi"/>
</dbReference>
<protein>
    <recommendedName>
        <fullName evidence="5">PUM-HD domain-containing protein</fullName>
    </recommendedName>
</protein>
<feature type="region of interest" description="Disordered" evidence="4">
    <location>
        <begin position="1"/>
        <end position="105"/>
    </location>
</feature>
<dbReference type="GO" id="GO:0005730">
    <property type="term" value="C:nucleolus"/>
    <property type="evidence" value="ECO:0007669"/>
    <property type="project" value="EnsemblFungi"/>
</dbReference>
<keyword evidence="1" id="KW-0677">Repeat</keyword>
<dbReference type="InterPro" id="IPR016024">
    <property type="entry name" value="ARM-type_fold"/>
</dbReference>
<accession>A7TI95</accession>
<gene>
    <name evidence="6" type="ORF">Kpol_1054p6</name>
</gene>
<dbReference type="FunCoup" id="A7TI95">
    <property type="interactions" value="1048"/>
</dbReference>
<dbReference type="InParanoid" id="A7TI95"/>
<feature type="domain" description="PUM-HD" evidence="5">
    <location>
        <begin position="123"/>
        <end position="480"/>
    </location>
</feature>
<dbReference type="EMBL" id="DS480395">
    <property type="protein sequence ID" value="EDO17961.1"/>
    <property type="molecule type" value="Genomic_DNA"/>
</dbReference>
<dbReference type="InterPro" id="IPR033133">
    <property type="entry name" value="PUM-HD"/>
</dbReference>
<evidence type="ECO:0000256" key="1">
    <source>
        <dbReference type="ARBA" id="ARBA00022737"/>
    </source>
</evidence>
<dbReference type="AlphaFoldDB" id="A7TI95"/>